<reference evidence="3" key="1">
    <citation type="submission" date="2024-03" db="EMBL/GenBank/DDBJ databases">
        <title>Diverse circular DNA viruses in blood, oral, and fecal samples of captive lemurs.</title>
        <authorList>
            <person name="Paietta E.N."/>
            <person name="Kraberger S."/>
            <person name="Lund M.C."/>
            <person name="Custer J.M."/>
            <person name="Vargas K.M."/>
            <person name="Ehmke E.E."/>
            <person name="Yoder A.D."/>
            <person name="Varsani A."/>
        </authorList>
    </citation>
    <scope>NUCLEOTIDE SEQUENCE</scope>
    <source>
        <strain evidence="3">Duke_44SS_16</strain>
    </source>
</reference>
<feature type="compositionally biased region" description="Basic and acidic residues" evidence="1">
    <location>
        <begin position="242"/>
        <end position="263"/>
    </location>
</feature>
<organism evidence="3">
    <name type="scientific">Dulem virus 65</name>
    <dbReference type="NCBI Taxonomy" id="3145776"/>
    <lineage>
        <taxon>Viruses</taxon>
        <taxon>Monodnaviria</taxon>
        <taxon>Loebvirae</taxon>
        <taxon>Hofneiviricota</taxon>
        <taxon>Faserviricetes</taxon>
        <taxon>Tubulavirales</taxon>
        <taxon>Inoviridae</taxon>
        <taxon>Inovirus</taxon>
    </lineage>
</organism>
<proteinExistence type="predicted"/>
<keyword evidence="2" id="KW-1133">Transmembrane helix</keyword>
<keyword evidence="2" id="KW-0812">Transmembrane</keyword>
<evidence type="ECO:0000256" key="1">
    <source>
        <dbReference type="SAM" id="MobiDB-lite"/>
    </source>
</evidence>
<feature type="transmembrane region" description="Helical" evidence="2">
    <location>
        <begin position="12"/>
        <end position="30"/>
    </location>
</feature>
<protein>
    <submittedName>
        <fullName evidence="3">Tspb protein</fullName>
    </submittedName>
</protein>
<dbReference type="EMBL" id="PP511900">
    <property type="protein sequence ID" value="XCD08631.1"/>
    <property type="molecule type" value="Genomic_DNA"/>
</dbReference>
<evidence type="ECO:0000313" key="3">
    <source>
        <dbReference type="EMBL" id="XCD08631.1"/>
    </source>
</evidence>
<keyword evidence="2" id="KW-0472">Membrane</keyword>
<name>A0AAU8BAX3_9VIRU</name>
<feature type="transmembrane region" description="Helical" evidence="2">
    <location>
        <begin position="375"/>
        <end position="395"/>
    </location>
</feature>
<sequence length="399" mass="43435">MINYYFNNKKILLIIFKLYLILILSIYPTMIFANTANPAVGGWTWGAGARSGATSSYSGKFTDTAGKVWNGVAKIKPSGKDIGKFLGKFGAAAVVTTALDIVLDGVDYVMDPVNNRIKYKVTGCTMSYHNKVFSGSLEKVANSYCKSIGHYSEKPIFKSEGNNLYRATCDGGYGGNGIVDCNPREIALPLDVVGDMLIDEAEDGNVKVGALVGEVADTMTGEIVGQFEDTKAPAVPDVLPETGDKTGEAVGDKTGEATGEKTGTDTQNPSKDADLPEFCGWAPIVCEMSKKVIDLYDKFIKWMQEIAKDIADFFKIEDKPTDVNIENEQIETVDTNINFSKQCPSNLTLAEVKLANVSERWEIDFTKYCEILTTFIRPILIAMSSFVAVLIISGVKTND</sequence>
<dbReference type="NCBIfam" id="NF041109">
    <property type="entry name" value="VF_TspB_C_term"/>
    <property type="match status" value="1"/>
</dbReference>
<evidence type="ECO:0000256" key="2">
    <source>
        <dbReference type="SAM" id="Phobius"/>
    </source>
</evidence>
<accession>A0AAU8BAX3</accession>
<feature type="region of interest" description="Disordered" evidence="1">
    <location>
        <begin position="234"/>
        <end position="272"/>
    </location>
</feature>